<evidence type="ECO:0000256" key="1">
    <source>
        <dbReference type="SAM" id="MobiDB-lite"/>
    </source>
</evidence>
<sequence length="252" mass="28861">MPTPDDVSMEDDVKGAEGSDEESNNPTRDELRRLLTEVEQTEMLENESWFLVSQKWWNSLLKAVRDGFVDDLPPIDNSNISECRQGSFFLKQRLAEQVDYTPVPSKVFKRLETFYQVEDPRRDYITRQVVPKNGSLCLEVYPRIVHVALARNRDVKADVTLKSDDTMGSLRDRVITELNLEANQNVRFYVLNDDNPELIDTTQSIDSYFDTVQKVLVDVEENGEFFFRGKNAVQPQSKTLYGNQASSSSSSS</sequence>
<feature type="domain" description="DUSP" evidence="2">
    <location>
        <begin position="22"/>
        <end position="130"/>
    </location>
</feature>
<dbReference type="InParanoid" id="G0P8X9"/>
<feature type="region of interest" description="Disordered" evidence="1">
    <location>
        <begin position="1"/>
        <end position="29"/>
    </location>
</feature>
<accession>G0P8X9</accession>
<dbReference type="OrthoDB" id="265776at2759"/>
<dbReference type="GO" id="GO:0004843">
    <property type="term" value="F:cysteine-type deubiquitinase activity"/>
    <property type="evidence" value="ECO:0007669"/>
    <property type="project" value="InterPro"/>
</dbReference>
<dbReference type="InterPro" id="IPR035927">
    <property type="entry name" value="DUSP-like_sf"/>
</dbReference>
<dbReference type="InterPro" id="IPR006615">
    <property type="entry name" value="Pept_C19_DUSP"/>
</dbReference>
<dbReference type="HOGENOM" id="CLU_068328_0_0_1"/>
<dbReference type="Gene3D" id="3.30.2230.10">
    <property type="entry name" value="DUSP-like"/>
    <property type="match status" value="1"/>
</dbReference>
<dbReference type="Proteomes" id="UP000008068">
    <property type="component" value="Unassembled WGS sequence"/>
</dbReference>
<organism evidence="4">
    <name type="scientific">Caenorhabditis brenneri</name>
    <name type="common">Nematode worm</name>
    <dbReference type="NCBI Taxonomy" id="135651"/>
    <lineage>
        <taxon>Eukaryota</taxon>
        <taxon>Metazoa</taxon>
        <taxon>Ecdysozoa</taxon>
        <taxon>Nematoda</taxon>
        <taxon>Chromadorea</taxon>
        <taxon>Rhabditida</taxon>
        <taxon>Rhabditina</taxon>
        <taxon>Rhabditomorpha</taxon>
        <taxon>Rhabditoidea</taxon>
        <taxon>Rhabditidae</taxon>
        <taxon>Peloderinae</taxon>
        <taxon>Caenorhabditis</taxon>
    </lineage>
</organism>
<gene>
    <name evidence="3" type="ORF">CAEBREN_02253</name>
</gene>
<keyword evidence="4" id="KW-1185">Reference proteome</keyword>
<reference evidence="4" key="1">
    <citation type="submission" date="2011-07" db="EMBL/GenBank/DDBJ databases">
        <authorList>
            <consortium name="Caenorhabditis brenneri Sequencing and Analysis Consortium"/>
            <person name="Wilson R.K."/>
        </authorList>
    </citation>
    <scope>NUCLEOTIDE SEQUENCE [LARGE SCALE GENOMIC DNA]</scope>
    <source>
        <strain evidence="4">PB2801</strain>
    </source>
</reference>
<name>G0P8X9_CAEBE</name>
<dbReference type="SMART" id="SM00695">
    <property type="entry name" value="DUSP"/>
    <property type="match status" value="1"/>
</dbReference>
<dbReference type="Pfam" id="PF06337">
    <property type="entry name" value="DUSP"/>
    <property type="match status" value="1"/>
</dbReference>
<evidence type="ECO:0000313" key="4">
    <source>
        <dbReference type="Proteomes" id="UP000008068"/>
    </source>
</evidence>
<proteinExistence type="predicted"/>
<dbReference type="STRING" id="135651.G0P8X9"/>
<dbReference type="SUPFAM" id="SSF143791">
    <property type="entry name" value="DUSP-like"/>
    <property type="match status" value="1"/>
</dbReference>
<dbReference type="eggNOG" id="KOG1870">
    <property type="taxonomic scope" value="Eukaryota"/>
</dbReference>
<dbReference type="PROSITE" id="PS51283">
    <property type="entry name" value="DUSP"/>
    <property type="match status" value="1"/>
</dbReference>
<dbReference type="AlphaFoldDB" id="G0P8X9"/>
<protein>
    <recommendedName>
        <fullName evidence="2">DUSP domain-containing protein</fullName>
    </recommendedName>
</protein>
<evidence type="ECO:0000313" key="3">
    <source>
        <dbReference type="EMBL" id="EGT48034.1"/>
    </source>
</evidence>
<evidence type="ECO:0000259" key="2">
    <source>
        <dbReference type="PROSITE" id="PS51283"/>
    </source>
</evidence>
<dbReference type="EMBL" id="GL380139">
    <property type="protein sequence ID" value="EGT48034.1"/>
    <property type="molecule type" value="Genomic_DNA"/>
</dbReference>